<accession>E7RMB8</accession>
<dbReference type="SUPFAM" id="SSF52833">
    <property type="entry name" value="Thioredoxin-like"/>
    <property type="match status" value="1"/>
</dbReference>
<dbReference type="eggNOG" id="COG0526">
    <property type="taxonomic scope" value="Bacteria"/>
</dbReference>
<name>E7RMB8_9BACT</name>
<dbReference type="InterPro" id="IPR013766">
    <property type="entry name" value="Thioredoxin_domain"/>
</dbReference>
<gene>
    <name evidence="2" type="primary">resA</name>
    <name evidence="2" type="ORF">HMPREF0663_10268</name>
</gene>
<reference evidence="2" key="1">
    <citation type="submission" date="2011-01" db="EMBL/GenBank/DDBJ databases">
        <authorList>
            <person name="Muzny D."/>
            <person name="Qin X."/>
            <person name="Buhay C."/>
            <person name="Dugan-Rocha S."/>
            <person name="Ding Y."/>
            <person name="Chen G."/>
            <person name="Hawes A."/>
            <person name="Holder M."/>
            <person name="Jhangiani S."/>
            <person name="Johnson A."/>
            <person name="Khan Z."/>
            <person name="Li Z."/>
            <person name="Liu W."/>
            <person name="Liu X."/>
            <person name="Perez L."/>
            <person name="Shen H."/>
            <person name="Wang Q."/>
            <person name="Watt J."/>
            <person name="Xi L."/>
            <person name="Xin Y."/>
            <person name="Zhou J."/>
            <person name="Deng J."/>
            <person name="Jiang H."/>
            <person name="Liu Y."/>
            <person name="Qu J."/>
            <person name="Song X.-Z."/>
            <person name="Zhang L."/>
            <person name="Villasana D."/>
            <person name="Johnson A."/>
            <person name="Liu J."/>
            <person name="Liyanage D."/>
            <person name="Lorensuhewa L."/>
            <person name="Robinson T."/>
            <person name="Song A."/>
            <person name="Song B.-B."/>
            <person name="Dinh H."/>
            <person name="Thornton R."/>
            <person name="Coyle M."/>
            <person name="Francisco L."/>
            <person name="Jackson L."/>
            <person name="Javaid M."/>
            <person name="Korchina V."/>
            <person name="Kovar C."/>
            <person name="Mata R."/>
            <person name="Mathew T."/>
            <person name="Ngo R."/>
            <person name="Nguyen L."/>
            <person name="Nguyen N."/>
            <person name="Okwuonu G."/>
            <person name="Ongeri F."/>
            <person name="Pham C."/>
            <person name="Simmons D."/>
            <person name="Wilczek-Boney K."/>
            <person name="Hale W."/>
            <person name="Jakkamsetti A."/>
            <person name="Pham P."/>
            <person name="Ruth R."/>
            <person name="San Lucas F."/>
            <person name="Warren J."/>
            <person name="Zhang J."/>
            <person name="Zhao Z."/>
            <person name="Zhou C."/>
            <person name="Zhu D."/>
            <person name="Lee S."/>
            <person name="Bess C."/>
            <person name="Blankenburg K."/>
            <person name="Forbes L."/>
            <person name="Fu Q."/>
            <person name="Gubbala S."/>
            <person name="Hirani K."/>
            <person name="Jayaseelan J.C."/>
            <person name="Lara F."/>
            <person name="Munidasa M."/>
            <person name="Palculict T."/>
            <person name="Patil S."/>
            <person name="Pu L.-L."/>
            <person name="Saada N."/>
            <person name="Tang L."/>
            <person name="Weissenberger G."/>
            <person name="Zhu Y."/>
            <person name="Hemphill L."/>
            <person name="Shang Y."/>
            <person name="Youmans B."/>
            <person name="Ayvaz T."/>
            <person name="Ross M."/>
            <person name="Santibanez J."/>
            <person name="Aqrawi P."/>
            <person name="Gross S."/>
            <person name="Joshi V."/>
            <person name="Fowler G."/>
            <person name="Nazareth L."/>
            <person name="Reid J."/>
            <person name="Worley K."/>
            <person name="Petrosino J."/>
            <person name="Highlander S."/>
            <person name="Gibbs R."/>
        </authorList>
    </citation>
    <scope>NUCLEOTIDE SEQUENCE [LARGE SCALE GENOMIC DNA]</scope>
    <source>
        <strain evidence="2">ATCC 33269</strain>
    </source>
</reference>
<evidence type="ECO:0000313" key="2">
    <source>
        <dbReference type="EMBL" id="EFZ37899.1"/>
    </source>
</evidence>
<dbReference type="Gene3D" id="3.40.30.10">
    <property type="entry name" value="Glutaredoxin"/>
    <property type="match status" value="1"/>
</dbReference>
<dbReference type="PANTHER" id="PTHR42852:SF13">
    <property type="entry name" value="PROTEIN DIPZ"/>
    <property type="match status" value="1"/>
</dbReference>
<dbReference type="InterPro" id="IPR036249">
    <property type="entry name" value="Thioredoxin-like_sf"/>
</dbReference>
<dbReference type="AlphaFoldDB" id="E7RMB8"/>
<dbReference type="PANTHER" id="PTHR42852">
    <property type="entry name" value="THIOL:DISULFIDE INTERCHANGE PROTEIN DSBE"/>
    <property type="match status" value="1"/>
</dbReference>
<dbReference type="PROSITE" id="PS51352">
    <property type="entry name" value="THIOREDOXIN_2"/>
    <property type="match status" value="1"/>
</dbReference>
<dbReference type="InterPro" id="IPR000866">
    <property type="entry name" value="AhpC/TSA"/>
</dbReference>
<dbReference type="GO" id="GO:0016209">
    <property type="term" value="F:antioxidant activity"/>
    <property type="evidence" value="ECO:0007669"/>
    <property type="project" value="InterPro"/>
</dbReference>
<dbReference type="CDD" id="cd02966">
    <property type="entry name" value="TlpA_like_family"/>
    <property type="match status" value="1"/>
</dbReference>
<evidence type="ECO:0000313" key="3">
    <source>
        <dbReference type="Proteomes" id="UP000005580"/>
    </source>
</evidence>
<dbReference type="EMBL" id="AEPE02000002">
    <property type="protein sequence ID" value="EFZ37899.1"/>
    <property type="molecule type" value="Genomic_DNA"/>
</dbReference>
<organism evidence="2 3">
    <name type="scientific">Hoylesella oralis ATCC 33269</name>
    <dbReference type="NCBI Taxonomy" id="873533"/>
    <lineage>
        <taxon>Bacteria</taxon>
        <taxon>Pseudomonadati</taxon>
        <taxon>Bacteroidota</taxon>
        <taxon>Bacteroidia</taxon>
        <taxon>Bacteroidales</taxon>
        <taxon>Prevotellaceae</taxon>
        <taxon>Hoylesella</taxon>
    </lineage>
</organism>
<evidence type="ECO:0000259" key="1">
    <source>
        <dbReference type="PROSITE" id="PS51352"/>
    </source>
</evidence>
<protein>
    <submittedName>
        <fullName evidence="2">Redoxin family protein</fullName>
    </submittedName>
</protein>
<dbReference type="Pfam" id="PF00578">
    <property type="entry name" value="AhpC-TSA"/>
    <property type="match status" value="1"/>
</dbReference>
<sequence>MRKLIFFICFFIDCTALFAEDNFRLRGKFSDLNNDTLLVSYAAKEGERSGEVKLKVPVTNGEFAFCADLDEAKKAHFMLKSKTDQSDKSDFYLFIVPYESVVIEGTMEDFSIDGTAFYKDLAQETLVQKPFIDELKAIEKRYKMLLKAEGADKNLLNTERNKEMEAVNKRYEKVAYEYVKRHPDKEATVDMLLSLDFHYILKGIELLTPEVRNGRFSGYIDNLNRFVKVVTRSIEASGKIKEGTEAPDFTLKDDRGNDFTLSSLRGKYVVLDFWGSWCKWCIAGFPKMKELYAKCKDRVEFVGIDCQDTDGEWRAVLKDAQLPWLQVFSGDRNIDAEYGVTAYPYKVVIAPDGKILKLFTGESSEFYAYIKRLIK</sequence>
<comment type="caution">
    <text evidence="2">The sequence shown here is derived from an EMBL/GenBank/DDBJ whole genome shotgun (WGS) entry which is preliminary data.</text>
</comment>
<proteinExistence type="predicted"/>
<keyword evidence="3" id="KW-1185">Reference proteome</keyword>
<dbReference type="STRING" id="28134.SAMN05444288_0587"/>
<dbReference type="HOGENOM" id="CLU_042529_1_0_10"/>
<dbReference type="Proteomes" id="UP000005580">
    <property type="component" value="Unassembled WGS sequence"/>
</dbReference>
<feature type="domain" description="Thioredoxin" evidence="1">
    <location>
        <begin position="240"/>
        <end position="375"/>
    </location>
</feature>
<dbReference type="RefSeq" id="WP_004368948.1">
    <property type="nucleotide sequence ID" value="NZ_GL833119.1"/>
</dbReference>
<dbReference type="GO" id="GO:0016491">
    <property type="term" value="F:oxidoreductase activity"/>
    <property type="evidence" value="ECO:0007669"/>
    <property type="project" value="InterPro"/>
</dbReference>
<dbReference type="InterPro" id="IPR050553">
    <property type="entry name" value="Thioredoxin_ResA/DsbE_sf"/>
</dbReference>